<dbReference type="EMBL" id="AB024414">
    <property type="protein sequence ID" value="BAA82951.1"/>
    <property type="molecule type" value="Genomic_DNA"/>
</dbReference>
<gene>
    <name evidence="8" type="primary">ORF 63</name>
</gene>
<comment type="subcellular location">
    <subcellularLocation>
        <location evidence="1">Host cytoplasm</location>
    </subcellularLocation>
</comment>
<evidence type="ECO:0000256" key="7">
    <source>
        <dbReference type="SAM" id="MobiDB-lite"/>
    </source>
</evidence>
<accession>A0A1P7U0Y9</accession>
<keyword evidence="3" id="KW-0479">Metal-binding</keyword>
<keyword evidence="6" id="KW-0694">RNA-binding</keyword>
<evidence type="ECO:0000256" key="1">
    <source>
        <dbReference type="ARBA" id="ARBA00004192"/>
    </source>
</evidence>
<name>A0A1P7U0Y9_9ALPH</name>
<feature type="region of interest" description="Disordered" evidence="7">
    <location>
        <begin position="54"/>
        <end position="74"/>
    </location>
</feature>
<dbReference type="GO" id="GO:0008270">
    <property type="term" value="F:zinc ion binding"/>
    <property type="evidence" value="ECO:0007669"/>
    <property type="project" value="UniProtKB-KW"/>
</dbReference>
<protein>
    <submittedName>
        <fullName evidence="8">UL54 product homolog</fullName>
    </submittedName>
</protein>
<dbReference type="GO" id="GO:0030430">
    <property type="term" value="C:host cell cytoplasm"/>
    <property type="evidence" value="ECO:0007669"/>
    <property type="project" value="UniProtKB-SubCell"/>
</dbReference>
<evidence type="ECO:0000256" key="4">
    <source>
        <dbReference type="ARBA" id="ARBA00022771"/>
    </source>
</evidence>
<evidence type="ECO:0000313" key="9">
    <source>
        <dbReference type="Proteomes" id="UP000133659"/>
    </source>
</evidence>
<dbReference type="InterPro" id="IPR008648">
    <property type="entry name" value="ICP27-like"/>
</dbReference>
<dbReference type="GO" id="GO:0006355">
    <property type="term" value="P:regulation of DNA-templated transcription"/>
    <property type="evidence" value="ECO:0007669"/>
    <property type="project" value="InterPro"/>
</dbReference>
<organism evidence="8 9">
    <name type="scientific">Marek's disease virus serotype 2 MDV2</name>
    <dbReference type="NCBI Taxonomy" id="36353"/>
    <lineage>
        <taxon>Viruses</taxon>
        <taxon>Duplodnaviria</taxon>
        <taxon>Heunggongvirae</taxon>
        <taxon>Peploviricota</taxon>
        <taxon>Herviviricetes</taxon>
        <taxon>Herpesvirales</taxon>
        <taxon>Orthoherpesviridae</taxon>
        <taxon>Alphaherpesvirinae</taxon>
        <taxon>Mardivirus</taxon>
        <taxon>Mardivirus gallidalpha3</taxon>
        <taxon>Gallid alphaherpesvirus 3</taxon>
    </lineage>
</organism>
<dbReference type="GO" id="GO:0003723">
    <property type="term" value="F:RNA binding"/>
    <property type="evidence" value="ECO:0007669"/>
    <property type="project" value="UniProtKB-KW"/>
</dbReference>
<evidence type="ECO:0000256" key="2">
    <source>
        <dbReference type="ARBA" id="ARBA00008477"/>
    </source>
</evidence>
<dbReference type="Pfam" id="PF05459">
    <property type="entry name" value="Herpes_UL69"/>
    <property type="match status" value="1"/>
</dbReference>
<evidence type="ECO:0000256" key="3">
    <source>
        <dbReference type="ARBA" id="ARBA00022723"/>
    </source>
</evidence>
<proteinExistence type="inferred from homology"/>
<sequence length="476" mass="54201">MSVGAFSRDWDDIMSLSDYDFTEEESLDESGELKEFKNTSALNAIETARDAIERSANSNPPIEEPSFISKSHAGETSASKYRSLPLDIEKAERCDDTRGYNVSSGKRMRLAVSATVDLCESEIERQCLNTETRDRARSPKHFASHYEIAAKIHDLPRSTGKRQRHRTLDSRSRRHLAGEHRRRGAHDEESRHFSLRMRDPHSAPGKSPLSKRRSPVRLRNLSVQEELNAMLQREKLKLDMISRERNFRTSSKNRWASVLAFSCTGKSGAYGSQITWQYLLQEGPELRKTFENRPRTSLLASAAREAVLRGENLVAALESAEETLAWLKLHSVLKLRLMNHDPIFRTAGAVLDNLKLKLAPIMMCRNGTDKRSLGDMLRRSATDDIADSLTLCLILLSRIHRMMMYRVSGRKDSSMIDPRGYMREYTPGECMAGILHYVDAHAKTCSDRACNLYISCTLMPVYVHGRYFRCNSAFDM</sequence>
<evidence type="ECO:0000256" key="6">
    <source>
        <dbReference type="ARBA" id="ARBA00022884"/>
    </source>
</evidence>
<keyword evidence="5" id="KW-0862">Zinc</keyword>
<evidence type="ECO:0000313" key="8">
    <source>
        <dbReference type="EMBL" id="BAA82951.1"/>
    </source>
</evidence>
<keyword evidence="4" id="KW-0863">Zinc-finger</keyword>
<comment type="similarity">
    <text evidence="2">Belongs to the HHV-1 ICP27 protein family.</text>
</comment>
<evidence type="ECO:0000256" key="5">
    <source>
        <dbReference type="ARBA" id="ARBA00022833"/>
    </source>
</evidence>
<feature type="region of interest" description="Disordered" evidence="7">
    <location>
        <begin position="154"/>
        <end position="217"/>
    </location>
</feature>
<feature type="compositionally biased region" description="Basic and acidic residues" evidence="7">
    <location>
        <begin position="166"/>
        <end position="201"/>
    </location>
</feature>
<dbReference type="Proteomes" id="UP000133659">
    <property type="component" value="Genome"/>
</dbReference>
<reference evidence="8 9" key="1">
    <citation type="submission" date="1999-02" db="EMBL/GenBank/DDBJ databases">
        <title>The complete DNA sequence and transcription map of the unique long genome region of Marek's disease virus type 2.</title>
        <authorList>
            <person name="Jang H."/>
            <person name="Cai J."/>
            <person name="Izumiya Y."/>
            <person name="Murakami Y."/>
            <person name="Mochizuki M."/>
            <person name="Song C."/>
            <person name="Lee Y."/>
            <person name="Kai C."/>
            <person name="Takahashi E."/>
            <person name="Mikami T."/>
        </authorList>
    </citation>
    <scope>NUCLEOTIDE SEQUENCE [LARGE SCALE GENOMIC DNA]</scope>
    <source>
        <strain evidence="8">HPRS24</strain>
    </source>
</reference>